<keyword evidence="1" id="KW-0788">Thiol protease</keyword>
<dbReference type="Pfam" id="PF00648">
    <property type="entry name" value="Peptidase_C2"/>
    <property type="match status" value="1"/>
</dbReference>
<name>A0A0W0SLT2_9GAMM</name>
<proteinExistence type="predicted"/>
<dbReference type="GO" id="GO:0006508">
    <property type="term" value="P:proteolysis"/>
    <property type="evidence" value="ECO:0007669"/>
    <property type="project" value="UniProtKB-KW"/>
</dbReference>
<organism evidence="5 6">
    <name type="scientific">Legionella drozanskii LLAP-1</name>
    <dbReference type="NCBI Taxonomy" id="1212489"/>
    <lineage>
        <taxon>Bacteria</taxon>
        <taxon>Pseudomonadati</taxon>
        <taxon>Pseudomonadota</taxon>
        <taxon>Gammaproteobacteria</taxon>
        <taxon>Legionellales</taxon>
        <taxon>Legionellaceae</taxon>
        <taxon>Legionella</taxon>
    </lineage>
</organism>
<feature type="domain" description="Calpain catalytic" evidence="4">
    <location>
        <begin position="64"/>
        <end position="489"/>
    </location>
</feature>
<dbReference type="OrthoDB" id="6617717at2"/>
<dbReference type="AlphaFoldDB" id="A0A0W0SLT2"/>
<dbReference type="Gene3D" id="3.90.70.10">
    <property type="entry name" value="Cysteine proteinases"/>
    <property type="match status" value="1"/>
</dbReference>
<dbReference type="InterPro" id="IPR038765">
    <property type="entry name" value="Papain-like_cys_pep_sf"/>
</dbReference>
<dbReference type="PROSITE" id="PS50203">
    <property type="entry name" value="CALPAIN_CAT"/>
    <property type="match status" value="1"/>
</dbReference>
<evidence type="ECO:0000256" key="2">
    <source>
        <dbReference type="SAM" id="Coils"/>
    </source>
</evidence>
<evidence type="ECO:0000313" key="5">
    <source>
        <dbReference type="EMBL" id="KTC84268.1"/>
    </source>
</evidence>
<feature type="coiled-coil region" evidence="2">
    <location>
        <begin position="666"/>
        <end position="693"/>
    </location>
</feature>
<keyword evidence="2" id="KW-0175">Coiled coil</keyword>
<keyword evidence="1" id="KW-0378">Hydrolase</keyword>
<dbReference type="SUPFAM" id="SSF54001">
    <property type="entry name" value="Cysteine proteinases"/>
    <property type="match status" value="1"/>
</dbReference>
<feature type="active site" evidence="1">
    <location>
        <position position="420"/>
    </location>
</feature>
<comment type="caution">
    <text evidence="5">The sequence shown here is derived from an EMBL/GenBank/DDBJ whole genome shotgun (WGS) entry which is preliminary data.</text>
</comment>
<feature type="active site" evidence="1">
    <location>
        <position position="448"/>
    </location>
</feature>
<dbReference type="GO" id="GO:0004198">
    <property type="term" value="F:calcium-dependent cysteine-type endopeptidase activity"/>
    <property type="evidence" value="ECO:0007669"/>
    <property type="project" value="InterPro"/>
</dbReference>
<dbReference type="InterPro" id="IPR001300">
    <property type="entry name" value="Peptidase_C2_calpain_cat"/>
</dbReference>
<accession>A0A0W0SLT2</accession>
<feature type="active site" evidence="1">
    <location>
        <position position="139"/>
    </location>
</feature>
<dbReference type="STRING" id="1212489.Ldro_3074"/>
<feature type="region of interest" description="Disordered" evidence="3">
    <location>
        <begin position="852"/>
        <end position="883"/>
    </location>
</feature>
<keyword evidence="1" id="KW-0645">Protease</keyword>
<evidence type="ECO:0000313" key="6">
    <source>
        <dbReference type="Proteomes" id="UP000054736"/>
    </source>
</evidence>
<dbReference type="EMBL" id="LNXY01000033">
    <property type="protein sequence ID" value="KTC84268.1"/>
    <property type="molecule type" value="Genomic_DNA"/>
</dbReference>
<dbReference type="Proteomes" id="UP000054736">
    <property type="component" value="Unassembled WGS sequence"/>
</dbReference>
<sequence length="883" mass="100061">MLPLNFLTQGSLMVPNGIDLPLVFPGVRGKISKTITLADGKTLEAGSFAIIQPLNLDKQEETQKFRLTPYQPADASRADLPEAQRNIVIHSDNTCEVELTNPEEYLGFNIEQYQQCNEDLFGEGSPSMDDVKQFRVPDCFFLAPIAAILAQPGGASYIRSMMRQNGDGTTTVRLFHPKTLEPCYIRVQDAYIVDREGKLNNHTFWVHILEEAAASVPEFFGATVPSMSEALNGGTRFTAFSLLTGCPAKETYISHENFFAWDIAHFFADELEQLAAIPVIREADSSRADEIVTAVLLSKMKVLVNIFPEDTQTICLKLIDFYNANKEQWERIYNDKQFGNSKSRLEALINHFSIDEKNEDVVKLLRELYTYYHEMFTGIYSTEALEIFNDITSNLAAGQSLAVGTPQSYEDEVEGLRATHAYTIIETYEKPNPFKDREERIKMVRIRNPWGATGRLYLPSIDNAEKVEVIEAREAAIFDLELNEFCRFFASYTSTIGFDTVKVLAEKREILTAKMQNLLKDNDSKVEKIKAYFQCVTELVTIQMAAVELLDDEIHEEISKAFEEEPLRDQQSLMSVIEAKKLLMMNFFQTSDCDLIAASITHWWKNSKGQLSNEDERTYQHQLVESVKGGSELWTRFVENYQFNSSVVLEPLNRSLQMASYLFETISQTKEALEKLSENVDGTEQALKALFIQLALLDKHLNYLKENKDILGLWDVKIEILLEQSEELNQYVEDLLVKNSKATGFRDEVQKELQLSLDTDEFANKAEHLLVDMGLLLNQYVEENTVPTPASPQNEKLPQWVIALKGIVEQVLSIIFKWKYAPAPAQESGYNRPAEPKDDAANCGKFGIFRKVIGTSPQGSSPVPQELPADKPEDSDPTVLRQN</sequence>
<keyword evidence="6" id="KW-1185">Reference proteome</keyword>
<gene>
    <name evidence="5" type="ORF">Ldro_3074</name>
</gene>
<reference evidence="5 6" key="1">
    <citation type="submission" date="2015-11" db="EMBL/GenBank/DDBJ databases">
        <title>Genomic analysis of 38 Legionella species identifies large and diverse effector repertoires.</title>
        <authorList>
            <person name="Burstein D."/>
            <person name="Amaro F."/>
            <person name="Zusman T."/>
            <person name="Lifshitz Z."/>
            <person name="Cohen O."/>
            <person name="Gilbert J.A."/>
            <person name="Pupko T."/>
            <person name="Shuman H.A."/>
            <person name="Segal G."/>
        </authorList>
    </citation>
    <scope>NUCLEOTIDE SEQUENCE [LARGE SCALE GENOMIC DNA]</scope>
    <source>
        <strain evidence="5 6">ATCC 700990</strain>
    </source>
</reference>
<evidence type="ECO:0000256" key="3">
    <source>
        <dbReference type="SAM" id="MobiDB-lite"/>
    </source>
</evidence>
<dbReference type="PATRIC" id="fig|1212489.4.peg.3254"/>
<evidence type="ECO:0000256" key="1">
    <source>
        <dbReference type="PROSITE-ProRule" id="PRU00239"/>
    </source>
</evidence>
<evidence type="ECO:0000259" key="4">
    <source>
        <dbReference type="PROSITE" id="PS50203"/>
    </source>
</evidence>
<protein>
    <submittedName>
        <fullName evidence="5">Coiled-coil protein</fullName>
    </submittedName>
</protein>